<dbReference type="PRINTS" id="PR00344">
    <property type="entry name" value="BCTRLSENSOR"/>
</dbReference>
<evidence type="ECO:0000256" key="10">
    <source>
        <dbReference type="SAM" id="Phobius"/>
    </source>
</evidence>
<keyword evidence="13" id="KW-1185">Reference proteome</keyword>
<dbReference type="InterPro" id="IPR005467">
    <property type="entry name" value="His_kinase_dom"/>
</dbReference>
<gene>
    <name evidence="12" type="ORF">DPPLL_13410</name>
</gene>
<dbReference type="PANTHER" id="PTHR43065:SF10">
    <property type="entry name" value="PEROXIDE STRESS-ACTIVATED HISTIDINE KINASE MAK3"/>
    <property type="match status" value="1"/>
</dbReference>
<dbReference type="Pfam" id="PF02518">
    <property type="entry name" value="HATPase_c"/>
    <property type="match status" value="1"/>
</dbReference>
<keyword evidence="4" id="KW-0808">Transferase</keyword>
<evidence type="ECO:0000259" key="11">
    <source>
        <dbReference type="PROSITE" id="PS50109"/>
    </source>
</evidence>
<dbReference type="SUPFAM" id="SSF47384">
    <property type="entry name" value="Homodimeric domain of signal transducing histidine kinase"/>
    <property type="match status" value="1"/>
</dbReference>
<dbReference type="SMART" id="SM00387">
    <property type="entry name" value="HATPase_c"/>
    <property type="match status" value="1"/>
</dbReference>
<dbReference type="Proteomes" id="UP000830055">
    <property type="component" value="Chromosome"/>
</dbReference>
<dbReference type="Gene3D" id="3.30.565.10">
    <property type="entry name" value="Histidine kinase-like ATPase, C-terminal domain"/>
    <property type="match status" value="1"/>
</dbReference>
<keyword evidence="5" id="KW-0547">Nucleotide-binding</keyword>
<dbReference type="Pfam" id="PF00512">
    <property type="entry name" value="HisKA"/>
    <property type="match status" value="1"/>
</dbReference>
<keyword evidence="7" id="KW-0067">ATP-binding</keyword>
<reference evidence="12 13" key="1">
    <citation type="submission" date="2022-01" db="EMBL/GenBank/DDBJ databases">
        <title>Desulfofustis limnae sp. nov., a novel mesophilic sulfate-reducing bacterium isolated from marsh soil.</title>
        <authorList>
            <person name="Watanabe M."/>
            <person name="Takahashi A."/>
            <person name="Kojima H."/>
            <person name="Fukui M."/>
        </authorList>
    </citation>
    <scope>NUCLEOTIDE SEQUENCE [LARGE SCALE GENOMIC DNA]</scope>
    <source>
        <strain evidence="12 13">PPLL</strain>
    </source>
</reference>
<name>A0ABM7W809_9BACT</name>
<dbReference type="InterPro" id="IPR004358">
    <property type="entry name" value="Sig_transdc_His_kin-like_C"/>
</dbReference>
<protein>
    <recommendedName>
        <fullName evidence="2">histidine kinase</fullName>
        <ecNumber evidence="2">2.7.13.3</ecNumber>
    </recommendedName>
</protein>
<keyword evidence="10" id="KW-0812">Transmembrane</keyword>
<evidence type="ECO:0000256" key="1">
    <source>
        <dbReference type="ARBA" id="ARBA00000085"/>
    </source>
</evidence>
<feature type="domain" description="Histidine kinase" evidence="11">
    <location>
        <begin position="275"/>
        <end position="487"/>
    </location>
</feature>
<dbReference type="InterPro" id="IPR003661">
    <property type="entry name" value="HisK_dim/P_dom"/>
</dbReference>
<evidence type="ECO:0000256" key="8">
    <source>
        <dbReference type="ARBA" id="ARBA00023012"/>
    </source>
</evidence>
<organism evidence="12 13">
    <name type="scientific">Desulfofustis limnaeus</name>
    <dbReference type="NCBI Taxonomy" id="2740163"/>
    <lineage>
        <taxon>Bacteria</taxon>
        <taxon>Pseudomonadati</taxon>
        <taxon>Thermodesulfobacteriota</taxon>
        <taxon>Desulfobulbia</taxon>
        <taxon>Desulfobulbales</taxon>
        <taxon>Desulfocapsaceae</taxon>
        <taxon>Desulfofustis</taxon>
    </lineage>
</organism>
<dbReference type="InterPro" id="IPR003594">
    <property type="entry name" value="HATPase_dom"/>
</dbReference>
<dbReference type="InterPro" id="IPR036097">
    <property type="entry name" value="HisK_dim/P_sf"/>
</dbReference>
<dbReference type="SUPFAM" id="SSF55874">
    <property type="entry name" value="ATPase domain of HSP90 chaperone/DNA topoisomerase II/histidine kinase"/>
    <property type="match status" value="1"/>
</dbReference>
<evidence type="ECO:0000313" key="12">
    <source>
        <dbReference type="EMBL" id="BDD86976.1"/>
    </source>
</evidence>
<evidence type="ECO:0000256" key="6">
    <source>
        <dbReference type="ARBA" id="ARBA00022777"/>
    </source>
</evidence>
<accession>A0ABM7W809</accession>
<keyword evidence="3" id="KW-0597">Phosphoprotein</keyword>
<dbReference type="EMBL" id="AP025516">
    <property type="protein sequence ID" value="BDD86976.1"/>
    <property type="molecule type" value="Genomic_DNA"/>
</dbReference>
<evidence type="ECO:0000256" key="3">
    <source>
        <dbReference type="ARBA" id="ARBA00022553"/>
    </source>
</evidence>
<evidence type="ECO:0000256" key="7">
    <source>
        <dbReference type="ARBA" id="ARBA00022840"/>
    </source>
</evidence>
<keyword evidence="10" id="KW-0472">Membrane</keyword>
<dbReference type="SMART" id="SM00388">
    <property type="entry name" value="HisKA"/>
    <property type="match status" value="1"/>
</dbReference>
<comment type="catalytic activity">
    <reaction evidence="1">
        <text>ATP + protein L-histidine = ADP + protein N-phospho-L-histidine.</text>
        <dbReference type="EC" id="2.7.13.3"/>
    </reaction>
</comment>
<keyword evidence="8" id="KW-0902">Two-component regulatory system</keyword>
<dbReference type="CDD" id="cd00082">
    <property type="entry name" value="HisKA"/>
    <property type="match status" value="1"/>
</dbReference>
<dbReference type="RefSeq" id="WP_284154037.1">
    <property type="nucleotide sequence ID" value="NZ_AP025516.1"/>
</dbReference>
<keyword evidence="10" id="KW-1133">Transmembrane helix</keyword>
<feature type="transmembrane region" description="Helical" evidence="10">
    <location>
        <begin position="12"/>
        <end position="34"/>
    </location>
</feature>
<proteinExistence type="predicted"/>
<evidence type="ECO:0000256" key="5">
    <source>
        <dbReference type="ARBA" id="ARBA00022741"/>
    </source>
</evidence>
<evidence type="ECO:0000256" key="4">
    <source>
        <dbReference type="ARBA" id="ARBA00022679"/>
    </source>
</evidence>
<feature type="coiled-coil region" evidence="9">
    <location>
        <begin position="225"/>
        <end position="266"/>
    </location>
</feature>
<evidence type="ECO:0000256" key="9">
    <source>
        <dbReference type="SAM" id="Coils"/>
    </source>
</evidence>
<evidence type="ECO:0000313" key="13">
    <source>
        <dbReference type="Proteomes" id="UP000830055"/>
    </source>
</evidence>
<dbReference type="PANTHER" id="PTHR43065">
    <property type="entry name" value="SENSOR HISTIDINE KINASE"/>
    <property type="match status" value="1"/>
</dbReference>
<evidence type="ECO:0000256" key="2">
    <source>
        <dbReference type="ARBA" id="ARBA00012438"/>
    </source>
</evidence>
<dbReference type="Gene3D" id="1.10.287.130">
    <property type="match status" value="1"/>
</dbReference>
<dbReference type="PROSITE" id="PS50109">
    <property type="entry name" value="HIS_KIN"/>
    <property type="match status" value="1"/>
</dbReference>
<dbReference type="InterPro" id="IPR036890">
    <property type="entry name" value="HATPase_C_sf"/>
</dbReference>
<feature type="transmembrane region" description="Helical" evidence="10">
    <location>
        <begin position="186"/>
        <end position="206"/>
    </location>
</feature>
<keyword evidence="6" id="KW-0418">Kinase</keyword>
<sequence>MLERISLRSRIGGLFILMALIVTGGGAASFWYTFQVDRMFDELVERELALYKIAQEMELTLANQKGLLTYYLFDGDAKWLKSLGEYRGMFRHSLEKASALDVSSTQRQTLARIGTEYESYVRAKDMAIEGYQRRTVAEGISALHEKQREEFFKLLNLCRSFSADQWLVVQETQRRSEQRSSSLRRFASFGIILFLTLSAGFLFVIYRQILVPIRGLALATGGSPSDSTRDEVDSLRRSLEDMLRDFDETHDQLARSRKNLRQAERMAMVGELAAGVAHTIRNPFTSIKMRLFSLSRSLELNEVQNEDLQVISDEIGRIDKIVQSFLEFSRPPKLRMEPCSLGLLIQSVLKLLEYRLKEYNADVSYHLNPDLPDVTVDPDRIREALINLITNACEAATDGCRIEIRESRGEDPELGPVVMLAVKDYGGGIDEELVHKVTTPFFTTKEDGSGLGLSIVERIVKEHQGKLVISSDPGKSTEFLLILPITRGVDEPDSDH</sequence>
<keyword evidence="9" id="KW-0175">Coiled coil</keyword>
<dbReference type="EC" id="2.7.13.3" evidence="2"/>